<dbReference type="Proteomes" id="UP001621418">
    <property type="component" value="Chromosome"/>
</dbReference>
<dbReference type="Gene3D" id="1.20.1250.20">
    <property type="entry name" value="MFS general substrate transporter like domains"/>
    <property type="match status" value="2"/>
</dbReference>
<evidence type="ECO:0000259" key="9">
    <source>
        <dbReference type="PROSITE" id="PS50850"/>
    </source>
</evidence>
<protein>
    <submittedName>
        <fullName evidence="10">MFS transporter</fullName>
    </submittedName>
</protein>
<dbReference type="PANTHER" id="PTHR43266:SF2">
    <property type="entry name" value="MAJOR FACILITATOR SUPERFAMILY (MFS) PROFILE DOMAIN-CONTAINING PROTEIN"/>
    <property type="match status" value="1"/>
</dbReference>
<keyword evidence="11" id="KW-1185">Reference proteome</keyword>
<keyword evidence="4 8" id="KW-0812">Transmembrane</keyword>
<keyword evidence="2" id="KW-0813">Transport</keyword>
<evidence type="ECO:0000313" key="10">
    <source>
        <dbReference type="EMBL" id="WTY35372.1"/>
    </source>
</evidence>
<evidence type="ECO:0000256" key="3">
    <source>
        <dbReference type="ARBA" id="ARBA00022475"/>
    </source>
</evidence>
<keyword evidence="3" id="KW-1003">Cell membrane</keyword>
<dbReference type="InterPro" id="IPR011701">
    <property type="entry name" value="MFS"/>
</dbReference>
<feature type="transmembrane region" description="Helical" evidence="8">
    <location>
        <begin position="320"/>
        <end position="340"/>
    </location>
</feature>
<evidence type="ECO:0000256" key="7">
    <source>
        <dbReference type="SAM" id="MobiDB-lite"/>
    </source>
</evidence>
<evidence type="ECO:0000256" key="2">
    <source>
        <dbReference type="ARBA" id="ARBA00022448"/>
    </source>
</evidence>
<feature type="transmembrane region" description="Helical" evidence="8">
    <location>
        <begin position="399"/>
        <end position="419"/>
    </location>
</feature>
<feature type="transmembrane region" description="Helical" evidence="8">
    <location>
        <begin position="55"/>
        <end position="77"/>
    </location>
</feature>
<feature type="transmembrane region" description="Helical" evidence="8">
    <location>
        <begin position="298"/>
        <end position="314"/>
    </location>
</feature>
<dbReference type="PROSITE" id="PS50850">
    <property type="entry name" value="MFS"/>
    <property type="match status" value="1"/>
</dbReference>
<dbReference type="InterPro" id="IPR036259">
    <property type="entry name" value="MFS_trans_sf"/>
</dbReference>
<feature type="transmembrane region" description="Helical" evidence="8">
    <location>
        <begin position="114"/>
        <end position="133"/>
    </location>
</feature>
<keyword evidence="6 8" id="KW-0472">Membrane</keyword>
<dbReference type="RefSeq" id="WP_364653209.1">
    <property type="nucleotide sequence ID" value="NZ_CP109527.1"/>
</dbReference>
<evidence type="ECO:0000256" key="8">
    <source>
        <dbReference type="SAM" id="Phobius"/>
    </source>
</evidence>
<evidence type="ECO:0000313" key="11">
    <source>
        <dbReference type="Proteomes" id="UP001621418"/>
    </source>
</evidence>
<feature type="transmembrane region" description="Helical" evidence="8">
    <location>
        <begin position="235"/>
        <end position="257"/>
    </location>
</feature>
<feature type="transmembrane region" description="Helical" evidence="8">
    <location>
        <begin position="269"/>
        <end position="291"/>
    </location>
</feature>
<organism evidence="10 11">
    <name type="scientific">Nocardia salmonicida</name>
    <dbReference type="NCBI Taxonomy" id="53431"/>
    <lineage>
        <taxon>Bacteria</taxon>
        <taxon>Bacillati</taxon>
        <taxon>Actinomycetota</taxon>
        <taxon>Actinomycetes</taxon>
        <taxon>Mycobacteriales</taxon>
        <taxon>Nocardiaceae</taxon>
        <taxon>Nocardia</taxon>
    </lineage>
</organism>
<name>A0ABZ1N6D1_9NOCA</name>
<feature type="transmembrane region" description="Helical" evidence="8">
    <location>
        <begin position="360"/>
        <end position="379"/>
    </location>
</feature>
<feature type="region of interest" description="Disordered" evidence="7">
    <location>
        <begin position="429"/>
        <end position="452"/>
    </location>
</feature>
<comment type="subcellular location">
    <subcellularLocation>
        <location evidence="1">Cell membrane</location>
        <topology evidence="1">Multi-pass membrane protein</topology>
    </subcellularLocation>
</comment>
<dbReference type="PANTHER" id="PTHR43266">
    <property type="entry name" value="MACROLIDE-EFFLUX PROTEIN"/>
    <property type="match status" value="1"/>
</dbReference>
<gene>
    <name evidence="10" type="ORF">OG308_29505</name>
</gene>
<dbReference type="EMBL" id="CP109527">
    <property type="protein sequence ID" value="WTY35372.1"/>
    <property type="molecule type" value="Genomic_DNA"/>
</dbReference>
<feature type="transmembrane region" description="Helical" evidence="8">
    <location>
        <begin position="20"/>
        <end position="43"/>
    </location>
</feature>
<dbReference type="SUPFAM" id="SSF103473">
    <property type="entry name" value="MFS general substrate transporter"/>
    <property type="match status" value="1"/>
</dbReference>
<evidence type="ECO:0000256" key="1">
    <source>
        <dbReference type="ARBA" id="ARBA00004651"/>
    </source>
</evidence>
<dbReference type="InterPro" id="IPR020846">
    <property type="entry name" value="MFS_dom"/>
</dbReference>
<feature type="transmembrane region" description="Helical" evidence="8">
    <location>
        <begin position="181"/>
        <end position="200"/>
    </location>
</feature>
<evidence type="ECO:0000256" key="6">
    <source>
        <dbReference type="ARBA" id="ARBA00023136"/>
    </source>
</evidence>
<evidence type="ECO:0000256" key="4">
    <source>
        <dbReference type="ARBA" id="ARBA00022692"/>
    </source>
</evidence>
<reference evidence="10 11" key="1">
    <citation type="submission" date="2022-10" db="EMBL/GenBank/DDBJ databases">
        <title>The complete genomes of actinobacterial strains from the NBC collection.</title>
        <authorList>
            <person name="Joergensen T.S."/>
            <person name="Alvarez Arevalo M."/>
            <person name="Sterndorff E.B."/>
            <person name="Faurdal D."/>
            <person name="Vuksanovic O."/>
            <person name="Mourched A.-S."/>
            <person name="Charusanti P."/>
            <person name="Shaw S."/>
            <person name="Blin K."/>
            <person name="Weber T."/>
        </authorList>
    </citation>
    <scope>NUCLEOTIDE SEQUENCE [LARGE SCALE GENOMIC DNA]</scope>
    <source>
        <strain evidence="10 11">NBC_01413</strain>
    </source>
</reference>
<keyword evidence="5 8" id="KW-1133">Transmembrane helix</keyword>
<proteinExistence type="predicted"/>
<dbReference type="Pfam" id="PF07690">
    <property type="entry name" value="MFS_1"/>
    <property type="match status" value="1"/>
</dbReference>
<feature type="domain" description="Major facilitator superfamily (MFS) profile" evidence="9">
    <location>
        <begin position="232"/>
        <end position="452"/>
    </location>
</feature>
<sequence>MALIDRFGALSIGADYRRLWLAQAFSSFGEYLFASTSTVWVAIRLFPNSPRLPALIGAVILAASVPRIIFGPIAGVYADRWNSRKTMIVNDWMRVGIFTTLLAVVQFGDSSPGRMFAAIVVCIILSEISAQFFNPARAAVMQLIIPPDRRIEAASMSMFSLTGVASMATVAGPAIFGLFGARIAICVCITTYALSYVMTVRVRGKYQPQRQVAGHFWRQFADGARSAWHTPMLRLVLIGACFYGVSLGINSSVLALFGLKTLDLSPGRYGLLAMMFPVGNLVGAVFGVTLIRRIGVNRSYLLALSALGLGYVAYACVGQLATACAVMLMCGAIFSIYIMCQGPILQEAVPEGYMGRISAVFGPMVSITSAASTLLASQALSYSAGRGLTAGDGSWHDPYRLLIIFGAAFLVVGGGGMYLERTRAHRRGLSASPAHGETIAGSVGQPVKKSEK</sequence>
<dbReference type="CDD" id="cd06173">
    <property type="entry name" value="MFS_MefA_like"/>
    <property type="match status" value="1"/>
</dbReference>
<feature type="transmembrane region" description="Helical" evidence="8">
    <location>
        <begin position="154"/>
        <end position="175"/>
    </location>
</feature>
<feature type="transmembrane region" description="Helical" evidence="8">
    <location>
        <begin position="89"/>
        <end position="108"/>
    </location>
</feature>
<accession>A0ABZ1N6D1</accession>
<evidence type="ECO:0000256" key="5">
    <source>
        <dbReference type="ARBA" id="ARBA00022989"/>
    </source>
</evidence>